<sequence>MNHRGRRLLFLLFEYISMDNPKVAEFQNLCFCNSGKKSGECHRKDEPCPCGSGKVIAECGMKDPETHGM</sequence>
<accession>A0A1G2MTI4</accession>
<evidence type="ECO:0000313" key="2">
    <source>
        <dbReference type="Proteomes" id="UP000177943"/>
    </source>
</evidence>
<gene>
    <name evidence="1" type="ORF">A3D56_01960</name>
</gene>
<dbReference type="Proteomes" id="UP000177943">
    <property type="component" value="Unassembled WGS sequence"/>
</dbReference>
<proteinExistence type="predicted"/>
<dbReference type="AlphaFoldDB" id="A0A1G2MTI4"/>
<comment type="caution">
    <text evidence="1">The sequence shown here is derived from an EMBL/GenBank/DDBJ whole genome shotgun (WGS) entry which is preliminary data.</text>
</comment>
<name>A0A1G2MTI4_9BACT</name>
<organism evidence="1 2">
    <name type="scientific">Candidatus Taylorbacteria bacterium RIFCSPHIGHO2_02_FULL_45_35</name>
    <dbReference type="NCBI Taxonomy" id="1802311"/>
    <lineage>
        <taxon>Bacteria</taxon>
        <taxon>Candidatus Tayloriibacteriota</taxon>
    </lineage>
</organism>
<evidence type="ECO:0000313" key="1">
    <source>
        <dbReference type="EMBL" id="OHA27200.1"/>
    </source>
</evidence>
<protein>
    <submittedName>
        <fullName evidence="1">Uncharacterized protein</fullName>
    </submittedName>
</protein>
<reference evidence="1 2" key="1">
    <citation type="journal article" date="2016" name="Nat. Commun.">
        <title>Thousands of microbial genomes shed light on interconnected biogeochemical processes in an aquifer system.</title>
        <authorList>
            <person name="Anantharaman K."/>
            <person name="Brown C.T."/>
            <person name="Hug L.A."/>
            <person name="Sharon I."/>
            <person name="Castelle C.J."/>
            <person name="Probst A.J."/>
            <person name="Thomas B.C."/>
            <person name="Singh A."/>
            <person name="Wilkins M.J."/>
            <person name="Karaoz U."/>
            <person name="Brodie E.L."/>
            <person name="Williams K.H."/>
            <person name="Hubbard S.S."/>
            <person name="Banfield J.F."/>
        </authorList>
    </citation>
    <scope>NUCLEOTIDE SEQUENCE [LARGE SCALE GENOMIC DNA]</scope>
</reference>
<dbReference type="EMBL" id="MHRP01000020">
    <property type="protein sequence ID" value="OHA27200.1"/>
    <property type="molecule type" value="Genomic_DNA"/>
</dbReference>